<evidence type="ECO:0000256" key="2">
    <source>
        <dbReference type="SAM" id="MobiDB-lite"/>
    </source>
</evidence>
<reference evidence="3" key="1">
    <citation type="journal article" date="2020" name="Stud. Mycol.">
        <title>101 Dothideomycetes genomes: a test case for predicting lifestyles and emergence of pathogens.</title>
        <authorList>
            <person name="Haridas S."/>
            <person name="Albert R."/>
            <person name="Binder M."/>
            <person name="Bloem J."/>
            <person name="Labutti K."/>
            <person name="Salamov A."/>
            <person name="Andreopoulos B."/>
            <person name="Baker S."/>
            <person name="Barry K."/>
            <person name="Bills G."/>
            <person name="Bluhm B."/>
            <person name="Cannon C."/>
            <person name="Castanera R."/>
            <person name="Culley D."/>
            <person name="Daum C."/>
            <person name="Ezra D."/>
            <person name="Gonzalez J."/>
            <person name="Henrissat B."/>
            <person name="Kuo A."/>
            <person name="Liang C."/>
            <person name="Lipzen A."/>
            <person name="Lutzoni F."/>
            <person name="Magnuson J."/>
            <person name="Mondo S."/>
            <person name="Nolan M."/>
            <person name="Ohm R."/>
            <person name="Pangilinan J."/>
            <person name="Park H.-J."/>
            <person name="Ramirez L."/>
            <person name="Alfaro M."/>
            <person name="Sun H."/>
            <person name="Tritt A."/>
            <person name="Yoshinaga Y."/>
            <person name="Zwiers L.-H."/>
            <person name="Turgeon B."/>
            <person name="Goodwin S."/>
            <person name="Spatafora J."/>
            <person name="Crous P."/>
            <person name="Grigoriev I."/>
        </authorList>
    </citation>
    <scope>NUCLEOTIDE SEQUENCE</scope>
    <source>
        <strain evidence="3">CBS 113979</strain>
    </source>
</reference>
<protein>
    <recommendedName>
        <fullName evidence="5">Ubiquitin interaction motif protein</fullName>
    </recommendedName>
</protein>
<dbReference type="PANTHER" id="PTHR39597:SF1">
    <property type="entry name" value="UBA DOMAIN-CONTAINING PROTEIN RUP1"/>
    <property type="match status" value="1"/>
</dbReference>
<feature type="region of interest" description="Disordered" evidence="2">
    <location>
        <begin position="70"/>
        <end position="97"/>
    </location>
</feature>
<organism evidence="3 4">
    <name type="scientific">Aulographum hederae CBS 113979</name>
    <dbReference type="NCBI Taxonomy" id="1176131"/>
    <lineage>
        <taxon>Eukaryota</taxon>
        <taxon>Fungi</taxon>
        <taxon>Dikarya</taxon>
        <taxon>Ascomycota</taxon>
        <taxon>Pezizomycotina</taxon>
        <taxon>Dothideomycetes</taxon>
        <taxon>Pleosporomycetidae</taxon>
        <taxon>Aulographales</taxon>
        <taxon>Aulographaceae</taxon>
    </lineage>
</organism>
<gene>
    <name evidence="3" type="ORF">K402DRAFT_398782</name>
</gene>
<dbReference type="PANTHER" id="PTHR39597">
    <property type="entry name" value="UBA DOMAIN-CONTAINING PROTEIN RUP1"/>
    <property type="match status" value="1"/>
</dbReference>
<dbReference type="Proteomes" id="UP000800041">
    <property type="component" value="Unassembled WGS sequence"/>
</dbReference>
<dbReference type="OrthoDB" id="4489171at2759"/>
<accession>A0A6G1GK11</accession>
<dbReference type="Gene3D" id="1.10.8.10">
    <property type="entry name" value="DNA helicase RuvA subunit, C-terminal domain"/>
    <property type="match status" value="1"/>
</dbReference>
<dbReference type="GO" id="GO:0005634">
    <property type="term" value="C:nucleus"/>
    <property type="evidence" value="ECO:0007669"/>
    <property type="project" value="TreeGrafter"/>
</dbReference>
<dbReference type="AlphaFoldDB" id="A0A6G1GK11"/>
<evidence type="ECO:0000313" key="4">
    <source>
        <dbReference type="Proteomes" id="UP000800041"/>
    </source>
</evidence>
<dbReference type="GO" id="GO:0016579">
    <property type="term" value="P:protein deubiquitination"/>
    <property type="evidence" value="ECO:0007669"/>
    <property type="project" value="TreeGrafter"/>
</dbReference>
<dbReference type="Pfam" id="PF14555">
    <property type="entry name" value="UBA_4"/>
    <property type="match status" value="1"/>
</dbReference>
<feature type="coiled-coil region" evidence="1">
    <location>
        <begin position="532"/>
        <end position="566"/>
    </location>
</feature>
<dbReference type="InterPro" id="IPR055335">
    <property type="entry name" value="Ucp6/RUP1"/>
</dbReference>
<evidence type="ECO:0000256" key="1">
    <source>
        <dbReference type="SAM" id="Coils"/>
    </source>
</evidence>
<keyword evidence="4" id="KW-1185">Reference proteome</keyword>
<proteinExistence type="predicted"/>
<sequence length="810" mass="89753">MAPSEDAIRQFIEFTNSDRSEAIRRLNNANDNVSEAVISFFNAMESVRYTDSPLPPYFAPPTATDYEFFQGNDPGPTTSSWVEEQFSSGREGDMQGHENLPSFQINASDDVPMSSYPVTRPPSRVSQNDSIRSHQTNVTEIDDAAPFARMESGVHFGPAQREHYDTGNWSLQRYSNSGVAAEEIMPDPEPSARRRVEGEPVFMKPLPSSADYLPSLVTILGSIPLAYSSMLDLGNDPYDYGHNPQWWSGSPIEVPQVRDLDSNEDPNRVVNVLVETQRLMAFLRHSERSYGSVAALSSMPYIAEQQDEQGRGGTNTPANKFIQAWVAAATEFDLPRHGIAPAELFSSVASDQHPNQDPEHHQFHILSLPLSIPGPETPESMYDALDKLLWESDTDGSEEGQISLTKAAEVFPILVSQRDANCHGLNMEVPAEWFADRYLSSNASATKSMRRELAQWMSKISHVEDNARKLATYNNDETGQHLDALKMMEEALPDLIWNSKRRKDEFSFTAESVMIPEEPDETTQASPEAGQLQLLQETLNGFKKRIQVFEEQKKALQMELSRASDLLKKPGEGTDAGPMTRYSLCGAATDPSTTYVRRIKETSKDQMPAEQQSEWWEMKYITTSSTIISKKIVSVADVLRAASQDSNLVLLVYATDKALAAPVASLPDGLPTFIALDNAAFAEEERNAMQVDGWDAPPYDASLEDTPWAPDTEPGLDDRSYAHGDNAMWPSETWQPAPGSYTVEDGTSMSVRENMVIDDESAPYEEPIRAGEVGVATEPLGNQGDAREQGVAEETFVLKERDPMGPTPGP</sequence>
<evidence type="ECO:0008006" key="5">
    <source>
        <dbReference type="Google" id="ProtNLM"/>
    </source>
</evidence>
<evidence type="ECO:0000313" key="3">
    <source>
        <dbReference type="EMBL" id="KAF1981154.1"/>
    </source>
</evidence>
<dbReference type="EMBL" id="ML977206">
    <property type="protein sequence ID" value="KAF1981154.1"/>
    <property type="molecule type" value="Genomic_DNA"/>
</dbReference>
<feature type="compositionally biased region" description="Polar residues" evidence="2">
    <location>
        <begin position="75"/>
        <end position="88"/>
    </location>
</feature>
<name>A0A6G1GK11_9PEZI</name>
<dbReference type="GO" id="GO:0005829">
    <property type="term" value="C:cytosol"/>
    <property type="evidence" value="ECO:0007669"/>
    <property type="project" value="TreeGrafter"/>
</dbReference>
<keyword evidence="1" id="KW-0175">Coiled coil</keyword>